<accession>A0A074XXI7</accession>
<organism evidence="2 3">
    <name type="scientific">Aureobasidium subglaciale (strain EXF-2481)</name>
    <name type="common">Aureobasidium pullulans var. subglaciale</name>
    <dbReference type="NCBI Taxonomy" id="1043005"/>
    <lineage>
        <taxon>Eukaryota</taxon>
        <taxon>Fungi</taxon>
        <taxon>Dikarya</taxon>
        <taxon>Ascomycota</taxon>
        <taxon>Pezizomycotina</taxon>
        <taxon>Dothideomycetes</taxon>
        <taxon>Dothideomycetidae</taxon>
        <taxon>Dothideales</taxon>
        <taxon>Saccotheciaceae</taxon>
        <taxon>Aureobasidium</taxon>
    </lineage>
</organism>
<evidence type="ECO:0000313" key="2">
    <source>
        <dbReference type="EMBL" id="KEQ90298.1"/>
    </source>
</evidence>
<dbReference type="Proteomes" id="UP000030641">
    <property type="component" value="Unassembled WGS sequence"/>
</dbReference>
<evidence type="ECO:0000313" key="3">
    <source>
        <dbReference type="Proteomes" id="UP000030641"/>
    </source>
</evidence>
<keyword evidence="3" id="KW-1185">Reference proteome</keyword>
<evidence type="ECO:0000256" key="1">
    <source>
        <dbReference type="SAM" id="MobiDB-lite"/>
    </source>
</evidence>
<sequence>MSRLLGLSFLFCLGLPFALFALFTTTLALGTLLLRLLFVYFDLFLAILNGAIVPSSPPTPLASPSAVLPTRRKKHNTPPTPSAALRKTPSFASLVGSGTDRDFEGVGGWRFPESADEEAVWMNINRHLELPASPAATRKHRRTGTGNGAQSPMVARTMARTPGSASPEGYFNIRVESRDDLGMTSRGNA</sequence>
<gene>
    <name evidence="2" type="ORF">AUEXF2481DRAFT_34079</name>
</gene>
<dbReference type="OrthoDB" id="4492972at2759"/>
<dbReference type="EMBL" id="KL584794">
    <property type="protein sequence ID" value="KEQ90298.1"/>
    <property type="molecule type" value="Genomic_DNA"/>
</dbReference>
<dbReference type="RefSeq" id="XP_013338776.1">
    <property type="nucleotide sequence ID" value="XM_013483322.1"/>
</dbReference>
<protein>
    <submittedName>
        <fullName evidence="2">Uncharacterized protein</fullName>
    </submittedName>
</protein>
<dbReference type="GeneID" id="25364996"/>
<dbReference type="HOGENOM" id="CLU_1434201_0_0_1"/>
<name>A0A074XXI7_AURSE</name>
<dbReference type="AlphaFoldDB" id="A0A074XXI7"/>
<reference evidence="2 3" key="1">
    <citation type="journal article" date="2014" name="BMC Genomics">
        <title>Genome sequencing of four Aureobasidium pullulans varieties: biotechnological potential, stress tolerance, and description of new species.</title>
        <authorList>
            <person name="Gostin Ar C."/>
            <person name="Ohm R.A."/>
            <person name="Kogej T."/>
            <person name="Sonjak S."/>
            <person name="Turk M."/>
            <person name="Zajc J."/>
            <person name="Zalar P."/>
            <person name="Grube M."/>
            <person name="Sun H."/>
            <person name="Han J."/>
            <person name="Sharma A."/>
            <person name="Chiniquy J."/>
            <person name="Ngan C.Y."/>
            <person name="Lipzen A."/>
            <person name="Barry K."/>
            <person name="Grigoriev I.V."/>
            <person name="Gunde-Cimerman N."/>
        </authorList>
    </citation>
    <scope>NUCLEOTIDE SEQUENCE [LARGE SCALE GENOMIC DNA]</scope>
    <source>
        <strain evidence="2 3">EXF-2481</strain>
    </source>
</reference>
<feature type="region of interest" description="Disordered" evidence="1">
    <location>
        <begin position="58"/>
        <end position="86"/>
    </location>
</feature>
<proteinExistence type="predicted"/>
<dbReference type="InParanoid" id="A0A074XXI7"/>
<dbReference type="OMA" id="FRVIVIY"/>